<sequence length="126" mass="14369">MDKILELEETIVLAECYCCGLKEECTKEYISRIRDSRTGKWVCGLCSEAVKERLNHHSPLANLEEAMKNITKFVRDFNNTTRVNPKLSLTWTMRDIAKKSGEKRKIDLSSGISTSCVPRADLNTNK</sequence>
<keyword evidence="2" id="KW-1185">Reference proteome</keyword>
<evidence type="ECO:0008006" key="3">
    <source>
        <dbReference type="Google" id="ProtNLM"/>
    </source>
</evidence>
<dbReference type="Proteomes" id="UP000653305">
    <property type="component" value="Unassembled WGS sequence"/>
</dbReference>
<dbReference type="PANTHER" id="PTHR33108:SF14">
    <property type="entry name" value="OS01G0745000 PROTEIN"/>
    <property type="match status" value="1"/>
</dbReference>
<dbReference type="InterPro" id="IPR012876">
    <property type="entry name" value="DUF1677_pln"/>
</dbReference>
<dbReference type="PANTHER" id="PTHR33108">
    <property type="entry name" value="OS01G0745000 PROTEIN"/>
    <property type="match status" value="1"/>
</dbReference>
<dbReference type="EMBL" id="BMAC01000452">
    <property type="protein sequence ID" value="GFP96710.1"/>
    <property type="molecule type" value="Genomic_DNA"/>
</dbReference>
<protein>
    <recommendedName>
        <fullName evidence="3">DUF1677 family protein</fullName>
    </recommendedName>
</protein>
<comment type="caution">
    <text evidence="1">The sequence shown here is derived from an EMBL/GenBank/DDBJ whole genome shotgun (WGS) entry which is preliminary data.</text>
</comment>
<evidence type="ECO:0000313" key="1">
    <source>
        <dbReference type="EMBL" id="GFP96710.1"/>
    </source>
</evidence>
<accession>A0A830CAS4</accession>
<name>A0A830CAS4_9LAMI</name>
<reference evidence="1" key="1">
    <citation type="submission" date="2020-07" db="EMBL/GenBank/DDBJ databases">
        <title>Ethylene signaling mediates host invasion by parasitic plants.</title>
        <authorList>
            <person name="Yoshida S."/>
        </authorList>
    </citation>
    <scope>NUCLEOTIDE SEQUENCE</scope>
    <source>
        <strain evidence="1">Okayama</strain>
    </source>
</reference>
<dbReference type="Pfam" id="PF07911">
    <property type="entry name" value="DUF1677"/>
    <property type="match status" value="1"/>
</dbReference>
<evidence type="ECO:0000313" key="2">
    <source>
        <dbReference type="Proteomes" id="UP000653305"/>
    </source>
</evidence>
<proteinExistence type="predicted"/>
<dbReference type="OrthoDB" id="678173at2759"/>
<organism evidence="1 2">
    <name type="scientific">Phtheirospermum japonicum</name>
    <dbReference type="NCBI Taxonomy" id="374723"/>
    <lineage>
        <taxon>Eukaryota</taxon>
        <taxon>Viridiplantae</taxon>
        <taxon>Streptophyta</taxon>
        <taxon>Embryophyta</taxon>
        <taxon>Tracheophyta</taxon>
        <taxon>Spermatophyta</taxon>
        <taxon>Magnoliopsida</taxon>
        <taxon>eudicotyledons</taxon>
        <taxon>Gunneridae</taxon>
        <taxon>Pentapetalae</taxon>
        <taxon>asterids</taxon>
        <taxon>lamiids</taxon>
        <taxon>Lamiales</taxon>
        <taxon>Orobanchaceae</taxon>
        <taxon>Orobanchaceae incertae sedis</taxon>
        <taxon>Phtheirospermum</taxon>
    </lineage>
</organism>
<gene>
    <name evidence="1" type="ORF">PHJA_001815100</name>
</gene>
<dbReference type="AlphaFoldDB" id="A0A830CAS4"/>